<keyword evidence="1" id="KW-0436">Ligase</keyword>
<evidence type="ECO:0000259" key="4">
    <source>
        <dbReference type="SMART" id="SM00881"/>
    </source>
</evidence>
<keyword evidence="3" id="KW-0067">ATP-binding</keyword>
<dbReference type="GO" id="GO:0016874">
    <property type="term" value="F:ligase activity"/>
    <property type="evidence" value="ECO:0007669"/>
    <property type="project" value="UniProtKB-KW"/>
</dbReference>
<evidence type="ECO:0000256" key="1">
    <source>
        <dbReference type="ARBA" id="ARBA00022598"/>
    </source>
</evidence>
<accession>A0A0F9DMI9</accession>
<keyword evidence="2" id="KW-0547">Nucleotide-binding</keyword>
<dbReference type="Gene3D" id="3.40.50.720">
    <property type="entry name" value="NAD(P)-binding Rossmann-like Domain"/>
    <property type="match status" value="1"/>
</dbReference>
<feature type="non-terminal residue" evidence="5">
    <location>
        <position position="141"/>
    </location>
</feature>
<comment type="caution">
    <text evidence="5">The sequence shown here is derived from an EMBL/GenBank/DDBJ whole genome shotgun (WGS) entry which is preliminary data.</text>
</comment>
<dbReference type="PANTHER" id="PTHR43334">
    <property type="entry name" value="ACETATE--COA LIGASE [ADP-FORMING]"/>
    <property type="match status" value="1"/>
</dbReference>
<feature type="domain" description="CoA-binding" evidence="4">
    <location>
        <begin position="12"/>
        <end position="107"/>
    </location>
</feature>
<evidence type="ECO:0000313" key="5">
    <source>
        <dbReference type="EMBL" id="KKL55031.1"/>
    </source>
</evidence>
<reference evidence="5" key="1">
    <citation type="journal article" date="2015" name="Nature">
        <title>Complex archaea that bridge the gap between prokaryotes and eukaryotes.</title>
        <authorList>
            <person name="Spang A."/>
            <person name="Saw J.H."/>
            <person name="Jorgensen S.L."/>
            <person name="Zaremba-Niedzwiedzka K."/>
            <person name="Martijn J."/>
            <person name="Lind A.E."/>
            <person name="van Eijk R."/>
            <person name="Schleper C."/>
            <person name="Guy L."/>
            <person name="Ettema T.J."/>
        </authorList>
    </citation>
    <scope>NUCLEOTIDE SEQUENCE</scope>
</reference>
<dbReference type="InterPro" id="IPR051538">
    <property type="entry name" value="Acyl-CoA_Synth/Transferase"/>
</dbReference>
<evidence type="ECO:0000256" key="2">
    <source>
        <dbReference type="ARBA" id="ARBA00022741"/>
    </source>
</evidence>
<dbReference type="AlphaFoldDB" id="A0A0F9DMI9"/>
<evidence type="ECO:0000256" key="3">
    <source>
        <dbReference type="ARBA" id="ARBA00022840"/>
    </source>
</evidence>
<gene>
    <name evidence="5" type="ORF">LCGC14_2259460</name>
</gene>
<dbReference type="InterPro" id="IPR003781">
    <property type="entry name" value="CoA-bd"/>
</dbReference>
<name>A0A0F9DMI9_9ZZZZ</name>
<organism evidence="5">
    <name type="scientific">marine sediment metagenome</name>
    <dbReference type="NCBI Taxonomy" id="412755"/>
    <lineage>
        <taxon>unclassified sequences</taxon>
        <taxon>metagenomes</taxon>
        <taxon>ecological metagenomes</taxon>
    </lineage>
</organism>
<dbReference type="PANTHER" id="PTHR43334:SF1">
    <property type="entry name" value="3-HYDROXYPROPIONATE--COA LIGASE [ADP-FORMING]"/>
    <property type="match status" value="1"/>
</dbReference>
<sequence>MQTIKNSLLNHIMHPESVAVIGASNNMLNMGTTLLNNLLSFGFKGSVYPVHPKSEEVLGLKAYRNVLEIPAIPDLALVVVPTRIVAQVMRECGEKGIRRAIIVSGGFRESGEEGRRLEEELLRVTKQFGIRFIGPNCIGVV</sequence>
<dbReference type="InterPro" id="IPR036291">
    <property type="entry name" value="NAD(P)-bd_dom_sf"/>
</dbReference>
<dbReference type="Pfam" id="PF13380">
    <property type="entry name" value="CoA_binding_2"/>
    <property type="match status" value="1"/>
</dbReference>
<dbReference type="SUPFAM" id="SSF51735">
    <property type="entry name" value="NAD(P)-binding Rossmann-fold domains"/>
    <property type="match status" value="1"/>
</dbReference>
<dbReference type="SMART" id="SM00881">
    <property type="entry name" value="CoA_binding"/>
    <property type="match status" value="1"/>
</dbReference>
<protein>
    <recommendedName>
        <fullName evidence="4">CoA-binding domain-containing protein</fullName>
    </recommendedName>
</protein>
<dbReference type="EMBL" id="LAZR01030986">
    <property type="protein sequence ID" value="KKL55031.1"/>
    <property type="molecule type" value="Genomic_DNA"/>
</dbReference>
<proteinExistence type="predicted"/>
<dbReference type="GO" id="GO:0005524">
    <property type="term" value="F:ATP binding"/>
    <property type="evidence" value="ECO:0007669"/>
    <property type="project" value="UniProtKB-KW"/>
</dbReference>